<evidence type="ECO:0000313" key="4">
    <source>
        <dbReference type="Proteomes" id="UP000646911"/>
    </source>
</evidence>
<feature type="transmembrane region" description="Helical" evidence="2">
    <location>
        <begin position="24"/>
        <end position="46"/>
    </location>
</feature>
<dbReference type="RefSeq" id="WP_186952269.1">
    <property type="nucleotide sequence ID" value="NZ_JACOFX010000002.1"/>
</dbReference>
<evidence type="ECO:0000256" key="1">
    <source>
        <dbReference type="SAM" id="MobiDB-lite"/>
    </source>
</evidence>
<dbReference type="PANTHER" id="PTHR34219:SF1">
    <property type="entry name" value="PEPSY DOMAIN-CONTAINING PROTEIN"/>
    <property type="match status" value="1"/>
</dbReference>
<name>A0ABR6Z6V6_9BURK</name>
<evidence type="ECO:0000256" key="2">
    <source>
        <dbReference type="SAM" id="Phobius"/>
    </source>
</evidence>
<keyword evidence="2" id="KW-1133">Transmembrane helix</keyword>
<dbReference type="Proteomes" id="UP000646911">
    <property type="component" value="Unassembled WGS sequence"/>
</dbReference>
<feature type="region of interest" description="Disordered" evidence="1">
    <location>
        <begin position="303"/>
        <end position="323"/>
    </location>
</feature>
<protein>
    <submittedName>
        <fullName evidence="3">PepSY domain-containing protein</fullName>
    </submittedName>
</protein>
<sequence>MSDSDIQHSNSSALLHRVFWRLHFWSGLLTAPILLFAALTGILYIFTPQIEAWKHAELDKVAQILPALSLDQQVEAAANSFPEKRIKSIVPAYAEGDTTQVIFGGKKPVSTDAGKTTGHEEHQGHPMPQAVKVQSNDHDASAENLIVYVDPGTAKVQGSIAESGRFRNWARKLHSNMLQNDGWRWIIELGASWMLMMMITGIYLWWPRGKASWRSVLRYTGSNSRANWRYLHSILSIVLGVFTLTILLTGLTWSKYAGENFRAVQSATAQNTPRAPKDLKSNNSVDGKAALSMESVYQQARKQAPDIQMQMTPPASDSGVWRIDNHDRSQPDKRFQLVMDIYSGKTLFQSGWQQMPVLSRATAIGIPFHRGEFGWWNQTLLVLVGLSVIFSVVSGYVMWLQRRKTGSLSAPKLERKHVREIPWWMGLLMLALGIALPVLGFSLLLLLLLEATFWYGKRTPV</sequence>
<keyword evidence="2" id="KW-0472">Membrane</keyword>
<dbReference type="EMBL" id="JACOFX010000002">
    <property type="protein sequence ID" value="MBC3907066.1"/>
    <property type="molecule type" value="Genomic_DNA"/>
</dbReference>
<organism evidence="3 4">
    <name type="scientific">Undibacterium umbellatum</name>
    <dbReference type="NCBI Taxonomy" id="2762300"/>
    <lineage>
        <taxon>Bacteria</taxon>
        <taxon>Pseudomonadati</taxon>
        <taxon>Pseudomonadota</taxon>
        <taxon>Betaproteobacteria</taxon>
        <taxon>Burkholderiales</taxon>
        <taxon>Oxalobacteraceae</taxon>
        <taxon>Undibacterium</taxon>
    </lineage>
</organism>
<comment type="caution">
    <text evidence="3">The sequence shown here is derived from an EMBL/GenBank/DDBJ whole genome shotgun (WGS) entry which is preliminary data.</text>
</comment>
<accession>A0ABR6Z6V6</accession>
<dbReference type="Pfam" id="PF03929">
    <property type="entry name" value="PepSY_TM"/>
    <property type="match status" value="1"/>
</dbReference>
<feature type="transmembrane region" description="Helical" evidence="2">
    <location>
        <begin position="421"/>
        <end position="449"/>
    </location>
</feature>
<proteinExistence type="predicted"/>
<reference evidence="3 4" key="1">
    <citation type="submission" date="2020-08" db="EMBL/GenBank/DDBJ databases">
        <title>Novel species isolated from subtropical streams in China.</title>
        <authorList>
            <person name="Lu H."/>
        </authorList>
    </citation>
    <scope>NUCLEOTIDE SEQUENCE [LARGE SCALE GENOMIC DNA]</scope>
    <source>
        <strain evidence="3 4">NL8W</strain>
    </source>
</reference>
<feature type="transmembrane region" description="Helical" evidence="2">
    <location>
        <begin position="185"/>
        <end position="206"/>
    </location>
</feature>
<feature type="transmembrane region" description="Helical" evidence="2">
    <location>
        <begin position="230"/>
        <end position="253"/>
    </location>
</feature>
<evidence type="ECO:0000313" key="3">
    <source>
        <dbReference type="EMBL" id="MBC3907066.1"/>
    </source>
</evidence>
<dbReference type="PANTHER" id="PTHR34219">
    <property type="entry name" value="IRON-REGULATED INNER MEMBRANE PROTEIN-RELATED"/>
    <property type="match status" value="1"/>
</dbReference>
<feature type="transmembrane region" description="Helical" evidence="2">
    <location>
        <begin position="380"/>
        <end position="401"/>
    </location>
</feature>
<feature type="region of interest" description="Disordered" evidence="1">
    <location>
        <begin position="105"/>
        <end position="127"/>
    </location>
</feature>
<gene>
    <name evidence="3" type="ORF">H8L47_05780</name>
</gene>
<keyword evidence="4" id="KW-1185">Reference proteome</keyword>
<dbReference type="InterPro" id="IPR005625">
    <property type="entry name" value="PepSY-ass_TM"/>
</dbReference>
<keyword evidence="2" id="KW-0812">Transmembrane</keyword>